<feature type="region of interest" description="Disordered" evidence="1">
    <location>
        <begin position="1"/>
        <end position="49"/>
    </location>
</feature>
<dbReference type="VEuPathDB" id="ToxoDB:EMWEY_00011340"/>
<proteinExistence type="predicted"/>
<feature type="compositionally biased region" description="Polar residues" evidence="1">
    <location>
        <begin position="29"/>
        <end position="40"/>
    </location>
</feature>
<organism evidence="2">
    <name type="scientific">Eimeria maxima</name>
    <name type="common">Coccidian parasite</name>
    <dbReference type="NCBI Taxonomy" id="5804"/>
    <lineage>
        <taxon>Eukaryota</taxon>
        <taxon>Sar</taxon>
        <taxon>Alveolata</taxon>
        <taxon>Apicomplexa</taxon>
        <taxon>Conoidasida</taxon>
        <taxon>Coccidia</taxon>
        <taxon>Eucoccidiorida</taxon>
        <taxon>Eimeriorina</taxon>
        <taxon>Eimeriidae</taxon>
        <taxon>Eimeria</taxon>
    </lineage>
</organism>
<gene>
    <name evidence="2" type="primary">EmW03</name>
</gene>
<protein>
    <submittedName>
        <fullName evidence="2">Uncharacterized protein</fullName>
    </submittedName>
</protein>
<evidence type="ECO:0000256" key="1">
    <source>
        <dbReference type="SAM" id="MobiDB-lite"/>
    </source>
</evidence>
<sequence length="301" mass="33719">MEGKEKRSLPLNLPLPRKEDVVGSPRLQEPSSSHRYSVASTGIGDPSSPYLRSPALTHISSALPSPKAAALGTTVLPPPFTSPRQLPQKDVLRHGVLISPGEEAPRGTIMTPAIIRAKAQGKSLPPIKEDHISMLDEFVSPHTASLIDEIPKENMLRMAGPSMFPYVNVKQYQLDHPIPPSMLKKYPNYGKFPLLLNQIHRPTLEPNVKDVKDFEHLREEEKERKDRGLSMREAYMYVPNFGRVQVLLTDFSDGTSYPLVTLPKMTPYDILGVLDQQQKARERSWVNGFLKCLHKVSCGLF</sequence>
<dbReference type="AlphaFoldDB" id="U5TZZ4"/>
<evidence type="ECO:0000313" key="2">
    <source>
        <dbReference type="EMBL" id="AGZ15730.1"/>
    </source>
</evidence>
<accession>U5TZZ4</accession>
<name>U5TZZ4_EIMMA</name>
<reference evidence="2" key="1">
    <citation type="journal article" date="2014" name="Genet. Mol. Res.">
        <title>Sequence analysis of the PIP5K locus in Eimeria maxima provides further evidence for eimerian genome plasticity and segmental organization.</title>
        <authorList>
            <person name="Song B.K."/>
            <person name="Pan M.Z."/>
            <person name="Lau Y.L."/>
            <person name="Wan K.L."/>
        </authorList>
    </citation>
    <scope>NUCLEOTIDE SEQUENCE</scope>
    <source>
        <strain evidence="2">Weybridge</strain>
    </source>
</reference>
<dbReference type="EMBL" id="KF265341">
    <property type="protein sequence ID" value="AGZ15730.1"/>
    <property type="molecule type" value="Genomic_DNA"/>
</dbReference>